<dbReference type="PANTHER" id="PTHR11550">
    <property type="entry name" value="CTP SYNTHASE"/>
    <property type="match status" value="1"/>
</dbReference>
<evidence type="ECO:0000256" key="1">
    <source>
        <dbReference type="ARBA" id="ARBA00005171"/>
    </source>
</evidence>
<dbReference type="EMBL" id="PIDP01000743">
    <property type="protein sequence ID" value="PLM93069.1"/>
    <property type="molecule type" value="Genomic_DNA"/>
</dbReference>
<dbReference type="GO" id="GO:0005524">
    <property type="term" value="F:ATP binding"/>
    <property type="evidence" value="ECO:0007669"/>
    <property type="project" value="UniProtKB-KW"/>
</dbReference>
<comment type="similarity">
    <text evidence="2">Belongs to the CTP synthase family.</text>
</comment>
<organism evidence="10 11">
    <name type="scientific">Klebsiella variicola</name>
    <dbReference type="NCBI Taxonomy" id="244366"/>
    <lineage>
        <taxon>Bacteria</taxon>
        <taxon>Pseudomonadati</taxon>
        <taxon>Pseudomonadota</taxon>
        <taxon>Gammaproteobacteria</taxon>
        <taxon>Enterobacterales</taxon>
        <taxon>Enterobacteriaceae</taxon>
        <taxon>Klebsiella/Raoultella group</taxon>
        <taxon>Klebsiella</taxon>
        <taxon>Klebsiella pneumoniae complex</taxon>
    </lineage>
</organism>
<evidence type="ECO:0000256" key="6">
    <source>
        <dbReference type="ARBA" id="ARBA00022840"/>
    </source>
</evidence>
<dbReference type="AlphaFoldDB" id="A0A0B7GAK4"/>
<dbReference type="GO" id="GO:0042802">
    <property type="term" value="F:identical protein binding"/>
    <property type="evidence" value="ECO:0007669"/>
    <property type="project" value="TreeGrafter"/>
</dbReference>
<evidence type="ECO:0000256" key="7">
    <source>
        <dbReference type="ARBA" id="ARBA00022962"/>
    </source>
</evidence>
<dbReference type="GO" id="GO:0003883">
    <property type="term" value="F:CTP synthase activity"/>
    <property type="evidence" value="ECO:0007669"/>
    <property type="project" value="UniProtKB-EC"/>
</dbReference>
<reference evidence="10 11" key="1">
    <citation type="submission" date="2017-11" db="EMBL/GenBank/DDBJ databases">
        <authorList>
            <person name="Han C.G."/>
        </authorList>
    </citation>
    <scope>NUCLEOTIDE SEQUENCE [LARGE SCALE GENOMIC DNA]</scope>
    <source>
        <strain evidence="10 11">A8</strain>
    </source>
</reference>
<comment type="catalytic activity">
    <reaction evidence="9">
        <text>UTP + L-glutamine + ATP + H2O = CTP + L-glutamate + ADP + phosphate + 2 H(+)</text>
        <dbReference type="Rhea" id="RHEA:26426"/>
        <dbReference type="ChEBI" id="CHEBI:15377"/>
        <dbReference type="ChEBI" id="CHEBI:15378"/>
        <dbReference type="ChEBI" id="CHEBI:29985"/>
        <dbReference type="ChEBI" id="CHEBI:30616"/>
        <dbReference type="ChEBI" id="CHEBI:37563"/>
        <dbReference type="ChEBI" id="CHEBI:43474"/>
        <dbReference type="ChEBI" id="CHEBI:46398"/>
        <dbReference type="ChEBI" id="CHEBI:58359"/>
        <dbReference type="ChEBI" id="CHEBI:456216"/>
        <dbReference type="EC" id="6.3.4.2"/>
    </reaction>
</comment>
<dbReference type="Gene3D" id="3.40.50.880">
    <property type="match status" value="2"/>
</dbReference>
<sequence length="365" mass="39388">MSPIFILDNTSAPARYGITASLWANRLGLPLWSLRPDFAGDVPDSHQHVIRAGYCVTSGLWRSDTLREEVRDIASLPESDAVIVLASSQAALIADLPGQRLFSDDRNQRLTLSDGQHTVLDLTADRYGRWDAGEPSSAGTSLRIALIGRESDHRLVYPATLGSLGDAAASLGLNLEVHFFAPVSLSPGLHDLHDVQGVVLPGGSSMAAVKGQIRVAEDTLARGQPTLGLCLGMQSMMTAVVRRRPGCESAIPAEVAPDEALHSFVPFVDGRHRCGVFPFSFGLIPGDIREMHYNHRYCFNTDLLPALDRSGVSVSAQTDDIVEAISQPELPFWHGVQGHPELMSRPDAPHPLFVAFLRAALNAPA</sequence>
<dbReference type="PANTHER" id="PTHR11550:SF0">
    <property type="entry name" value="CTP SYNTHASE-RELATED"/>
    <property type="match status" value="1"/>
</dbReference>
<evidence type="ECO:0000256" key="9">
    <source>
        <dbReference type="ARBA" id="ARBA00047781"/>
    </source>
</evidence>
<dbReference type="InterPro" id="IPR029062">
    <property type="entry name" value="Class_I_gatase-like"/>
</dbReference>
<protein>
    <recommendedName>
        <fullName evidence="3">CTP synthase (glutamine hydrolyzing)</fullName>
        <ecNumber evidence="3">6.3.4.2</ecNumber>
    </recommendedName>
</protein>
<evidence type="ECO:0000313" key="11">
    <source>
        <dbReference type="Proteomes" id="UP000234412"/>
    </source>
</evidence>
<proteinExistence type="inferred from homology"/>
<dbReference type="InterPro" id="IPR004468">
    <property type="entry name" value="CTP_synthase"/>
</dbReference>
<dbReference type="Pfam" id="PF00117">
    <property type="entry name" value="GATase"/>
    <property type="match status" value="1"/>
</dbReference>
<gene>
    <name evidence="10" type="ORF">CWN47_19445</name>
</gene>
<dbReference type="EC" id="6.3.4.2" evidence="3"/>
<keyword evidence="4" id="KW-0436">Ligase</keyword>
<keyword evidence="5" id="KW-0547">Nucleotide-binding</keyword>
<dbReference type="RefSeq" id="WP_023322392.1">
    <property type="nucleotide sequence ID" value="NZ_AP024592.1"/>
</dbReference>
<dbReference type="GO" id="GO:0019856">
    <property type="term" value="P:pyrimidine nucleobase biosynthetic process"/>
    <property type="evidence" value="ECO:0007669"/>
    <property type="project" value="TreeGrafter"/>
</dbReference>
<dbReference type="Proteomes" id="UP000234412">
    <property type="component" value="Unassembled WGS sequence"/>
</dbReference>
<evidence type="ECO:0000256" key="4">
    <source>
        <dbReference type="ARBA" id="ARBA00022598"/>
    </source>
</evidence>
<evidence type="ECO:0000256" key="8">
    <source>
        <dbReference type="ARBA" id="ARBA00022975"/>
    </source>
</evidence>
<evidence type="ECO:0000313" key="10">
    <source>
        <dbReference type="EMBL" id="PLM93069.1"/>
    </source>
</evidence>
<accession>A0A0B7GAK4</accession>
<keyword evidence="7" id="KW-0315">Glutamine amidotransferase</keyword>
<dbReference type="PROSITE" id="PS51273">
    <property type="entry name" value="GATASE_TYPE_1"/>
    <property type="match status" value="1"/>
</dbReference>
<dbReference type="InterPro" id="IPR017926">
    <property type="entry name" value="GATASE"/>
</dbReference>
<dbReference type="UniPathway" id="UPA00159">
    <property type="reaction ID" value="UER00277"/>
</dbReference>
<dbReference type="SUPFAM" id="SSF52317">
    <property type="entry name" value="Class I glutamine amidotransferase-like"/>
    <property type="match status" value="1"/>
</dbReference>
<comment type="pathway">
    <text evidence="1">Pyrimidine metabolism; CTP biosynthesis via de novo pathway; CTP from UDP: step 2/2.</text>
</comment>
<name>A0A0B7GAK4_KLEVA</name>
<evidence type="ECO:0000256" key="2">
    <source>
        <dbReference type="ARBA" id="ARBA00007533"/>
    </source>
</evidence>
<evidence type="ECO:0000256" key="3">
    <source>
        <dbReference type="ARBA" id="ARBA00012291"/>
    </source>
</evidence>
<evidence type="ECO:0000256" key="5">
    <source>
        <dbReference type="ARBA" id="ARBA00022741"/>
    </source>
</evidence>
<keyword evidence="8" id="KW-0665">Pyrimidine biosynthesis</keyword>
<dbReference type="GO" id="GO:0044210">
    <property type="term" value="P:'de novo' CTP biosynthetic process"/>
    <property type="evidence" value="ECO:0007669"/>
    <property type="project" value="UniProtKB-UniPathway"/>
</dbReference>
<reference evidence="10 11" key="2">
    <citation type="submission" date="2018-01" db="EMBL/GenBank/DDBJ databases">
        <title>Genomic study of Klebsiella pneumoniae.</title>
        <authorList>
            <person name="Yang Y."/>
            <person name="Bicalho R."/>
        </authorList>
    </citation>
    <scope>NUCLEOTIDE SEQUENCE [LARGE SCALE GENOMIC DNA]</scope>
    <source>
        <strain evidence="10 11">A8</strain>
    </source>
</reference>
<comment type="caution">
    <text evidence="10">The sequence shown here is derived from an EMBL/GenBank/DDBJ whole genome shotgun (WGS) entry which is preliminary data.</text>
</comment>
<keyword evidence="6" id="KW-0067">ATP-binding</keyword>